<evidence type="ECO:0000259" key="1">
    <source>
        <dbReference type="Pfam" id="PF13556"/>
    </source>
</evidence>
<dbReference type="PANTHER" id="PTHR33744:SF7">
    <property type="entry name" value="PUCR FAMILY TRANSCRIPTIONAL REGULATOR"/>
    <property type="match status" value="1"/>
</dbReference>
<evidence type="ECO:0000313" key="2">
    <source>
        <dbReference type="EMBL" id="TGY61661.1"/>
    </source>
</evidence>
<dbReference type="RefSeq" id="WP_136012794.1">
    <property type="nucleotide sequence ID" value="NZ_SRYE01000004.1"/>
</dbReference>
<dbReference type="OrthoDB" id="8026818at2"/>
<dbReference type="InterPro" id="IPR042070">
    <property type="entry name" value="PucR_C-HTH_sf"/>
</dbReference>
<gene>
    <name evidence="2" type="ORF">E5334_06540</name>
</gene>
<dbReference type="InterPro" id="IPR051448">
    <property type="entry name" value="CdaR-like_regulators"/>
</dbReference>
<comment type="caution">
    <text evidence="2">The sequence shown here is derived from an EMBL/GenBank/DDBJ whole genome shotgun (WGS) entry which is preliminary data.</text>
</comment>
<reference evidence="2 3" key="1">
    <citation type="submission" date="2019-04" db="EMBL/GenBank/DDBJ databases">
        <title>Microbes associate with the intestines of laboratory mice.</title>
        <authorList>
            <person name="Navarre W."/>
            <person name="Wong E."/>
            <person name="Huang K."/>
            <person name="Tropini C."/>
            <person name="Ng K."/>
            <person name="Yu B."/>
        </authorList>
    </citation>
    <scope>NUCLEOTIDE SEQUENCE [LARGE SCALE GENOMIC DNA]</scope>
    <source>
        <strain evidence="2 3">NM07_P-09</strain>
    </source>
</reference>
<dbReference type="EMBL" id="SRYE01000004">
    <property type="protein sequence ID" value="TGY61661.1"/>
    <property type="molecule type" value="Genomic_DNA"/>
</dbReference>
<dbReference type="InterPro" id="IPR025736">
    <property type="entry name" value="PucR_C-HTH_dom"/>
</dbReference>
<dbReference type="Proteomes" id="UP000310263">
    <property type="component" value="Unassembled WGS sequence"/>
</dbReference>
<feature type="domain" description="PucR C-terminal helix-turn-helix" evidence="1">
    <location>
        <begin position="491"/>
        <end position="548"/>
    </location>
</feature>
<name>A0A4S2F3E0_9ACTN</name>
<evidence type="ECO:0000313" key="3">
    <source>
        <dbReference type="Proteomes" id="UP000310263"/>
    </source>
</evidence>
<dbReference type="PROSITE" id="PS50176">
    <property type="entry name" value="ARM_REPEAT"/>
    <property type="match status" value="1"/>
</dbReference>
<dbReference type="InterPro" id="IPR000225">
    <property type="entry name" value="Armadillo"/>
</dbReference>
<proteinExistence type="predicted"/>
<dbReference type="PANTHER" id="PTHR33744">
    <property type="entry name" value="CARBOHYDRATE DIACID REGULATOR"/>
    <property type="match status" value="1"/>
</dbReference>
<organism evidence="2 3">
    <name type="scientific">Muricaecibacterium torontonense</name>
    <dbReference type="NCBI Taxonomy" id="3032871"/>
    <lineage>
        <taxon>Bacteria</taxon>
        <taxon>Bacillati</taxon>
        <taxon>Actinomycetota</taxon>
        <taxon>Coriobacteriia</taxon>
        <taxon>Coriobacteriales</taxon>
        <taxon>Atopobiaceae</taxon>
        <taxon>Muricaecibacterium</taxon>
    </lineage>
</organism>
<keyword evidence="3" id="KW-1185">Reference proteome</keyword>
<sequence length="556" mass="62181">MLDFGNVVAHLVSAGARVPFAYDPDIHVTSVGYLDSSDTASESSHIQVGYASTFYRLGANAHPGLYVLATDIAAEEIQPPRPGCHLILVENTDDLARLVEDLQLLVRQSGSAGSLDRLMRILLDRDDLPALAECASEVLRNPVIVCDASYNIVAHSEYHGTADAVWRTGLTRGYLTFEFIAKLRGQDTNYFETDASRVSTIVERISPHRRLMHKLIYGGSFVGYLLVLELESALEETSTTLYRQVAEILAKQMASEKAIAGQFHTHRSREVNLLLDLMSNRVVSRRMFDELVGQTSFAAEQSYVVLALDLRLELMDNVVQDSLRQRINEMVPDCYAVFRDSWVLVLVCMPKDAALSRASIAPGGAQVRIGATISKYMHPVRAFLEESDLRGGLSEPFSDLYDLPWHVEQAEQSVRVAESLSRVQSERFEYLGDGGELSKTRFGGAAILNPVPYDRVRFDHLLAYVPEHRRLWFVSPEVRHLIAEEGVDSELFETLDTYMSHASSLARTAEACFVHRNTVKYRLETLRQKYGIDVDDDAGFYDLAMSVAIARRSSGY</sequence>
<protein>
    <recommendedName>
        <fullName evidence="1">PucR C-terminal helix-turn-helix domain-containing protein</fullName>
    </recommendedName>
</protein>
<dbReference type="AlphaFoldDB" id="A0A4S2F3E0"/>
<accession>A0A4S2F3E0</accession>
<dbReference type="Gene3D" id="1.10.10.2840">
    <property type="entry name" value="PucR C-terminal helix-turn-helix domain"/>
    <property type="match status" value="1"/>
</dbReference>
<dbReference type="Pfam" id="PF13556">
    <property type="entry name" value="HTH_30"/>
    <property type="match status" value="1"/>
</dbReference>